<reference evidence="1 2" key="1">
    <citation type="journal article" date="2022" name="New Phytol.">
        <title>Ecological generalism drives hyperdiversity of secondary metabolite gene clusters in xylarialean endophytes.</title>
        <authorList>
            <person name="Franco M.E.E."/>
            <person name="Wisecaver J.H."/>
            <person name="Arnold A.E."/>
            <person name="Ju Y.M."/>
            <person name="Slot J.C."/>
            <person name="Ahrendt S."/>
            <person name="Moore L.P."/>
            <person name="Eastman K.E."/>
            <person name="Scott K."/>
            <person name="Konkel Z."/>
            <person name="Mondo S.J."/>
            <person name="Kuo A."/>
            <person name="Hayes R.D."/>
            <person name="Haridas S."/>
            <person name="Andreopoulos B."/>
            <person name="Riley R."/>
            <person name="LaButti K."/>
            <person name="Pangilinan J."/>
            <person name="Lipzen A."/>
            <person name="Amirebrahimi M."/>
            <person name="Yan J."/>
            <person name="Adam C."/>
            <person name="Keymanesh K."/>
            <person name="Ng V."/>
            <person name="Louie K."/>
            <person name="Northen T."/>
            <person name="Drula E."/>
            <person name="Henrissat B."/>
            <person name="Hsieh H.M."/>
            <person name="Youens-Clark K."/>
            <person name="Lutzoni F."/>
            <person name="Miadlikowska J."/>
            <person name="Eastwood D.C."/>
            <person name="Hamelin R.C."/>
            <person name="Grigoriev I.V."/>
            <person name="U'Ren J.M."/>
        </authorList>
    </citation>
    <scope>NUCLEOTIDE SEQUENCE [LARGE SCALE GENOMIC DNA]</scope>
    <source>
        <strain evidence="1 2">CBS 119005</strain>
    </source>
</reference>
<protein>
    <submittedName>
        <fullName evidence="1">Uncharacterized protein</fullName>
    </submittedName>
</protein>
<dbReference type="EMBL" id="MU393426">
    <property type="protein sequence ID" value="KAI4869987.1"/>
    <property type="molecule type" value="Genomic_DNA"/>
</dbReference>
<dbReference type="Proteomes" id="UP001497700">
    <property type="component" value="Unassembled WGS sequence"/>
</dbReference>
<proteinExistence type="predicted"/>
<keyword evidence="2" id="KW-1185">Reference proteome</keyword>
<name>A0ACB9ZF32_9PEZI</name>
<gene>
    <name evidence="1" type="ORF">F4820DRAFT_470117</name>
</gene>
<sequence>MPSLLSQIKGARDYPNHPLLPKSMRPRVLSLGEARDTQKEAGRTKKSVKGSGGIKTFPIYLETGHAKRTREIIEHIQPILPPDGGQSGNILLCWGKETCGEIIPVKVRLEADDMETWSAINQAWYEHRGSWRRYIPMFGVRAVEQVKISILGKLDDSYKRGNSIEFQGKYRCLANEVKEAEERLNSIHINGCEYEVSDDMVRHKRRCQDTRELYNEEPLEYLSNWYSYNEEPLPFSCTMEEFVKAEAELSRLKLRSFFLSAFLDPSLAKLNPSLSQDRLLISERDVLQKISEIHCPALSQLEFDGLLIQEGWEFDSQHIIVPLATTFLFALIMGSRFVYGDWSTAWTFGGFLVSFITLLWLWAYHAVG</sequence>
<comment type="caution">
    <text evidence="1">The sequence shown here is derived from an EMBL/GenBank/DDBJ whole genome shotgun (WGS) entry which is preliminary data.</text>
</comment>
<accession>A0ACB9ZF32</accession>
<evidence type="ECO:0000313" key="2">
    <source>
        <dbReference type="Proteomes" id="UP001497700"/>
    </source>
</evidence>
<evidence type="ECO:0000313" key="1">
    <source>
        <dbReference type="EMBL" id="KAI4869987.1"/>
    </source>
</evidence>
<organism evidence="1 2">
    <name type="scientific">Hypoxylon rubiginosum</name>
    <dbReference type="NCBI Taxonomy" id="110542"/>
    <lineage>
        <taxon>Eukaryota</taxon>
        <taxon>Fungi</taxon>
        <taxon>Dikarya</taxon>
        <taxon>Ascomycota</taxon>
        <taxon>Pezizomycotina</taxon>
        <taxon>Sordariomycetes</taxon>
        <taxon>Xylariomycetidae</taxon>
        <taxon>Xylariales</taxon>
        <taxon>Hypoxylaceae</taxon>
        <taxon>Hypoxylon</taxon>
    </lineage>
</organism>